<reference evidence="2 3" key="1">
    <citation type="submission" date="2018-07" db="EMBL/GenBank/DDBJ databases">
        <title>Arthrobacter sp. nov., isolated from raw cow's milk with high bacterial count.</title>
        <authorList>
            <person name="Hahne J."/>
            <person name="Isele D."/>
            <person name="Lipski A."/>
        </authorList>
    </citation>
    <scope>NUCLEOTIDE SEQUENCE [LARGE SCALE GENOMIC DNA]</scope>
    <source>
        <strain evidence="2 3">JZ R-35</strain>
    </source>
</reference>
<dbReference type="Proteomes" id="UP000265419">
    <property type="component" value="Unassembled WGS sequence"/>
</dbReference>
<proteinExistence type="predicted"/>
<comment type="caution">
    <text evidence="2">The sequence shown here is derived from an EMBL/GenBank/DDBJ whole genome shotgun (WGS) entry which is preliminary data.</text>
</comment>
<feature type="transmembrane region" description="Helical" evidence="1">
    <location>
        <begin position="57"/>
        <end position="74"/>
    </location>
</feature>
<evidence type="ECO:0008006" key="4">
    <source>
        <dbReference type="Google" id="ProtNLM"/>
    </source>
</evidence>
<gene>
    <name evidence="2" type="ORF">DWB68_13300</name>
</gene>
<evidence type="ECO:0000313" key="2">
    <source>
        <dbReference type="EMBL" id="RII41312.1"/>
    </source>
</evidence>
<feature type="transmembrane region" description="Helical" evidence="1">
    <location>
        <begin position="6"/>
        <end position="25"/>
    </location>
</feature>
<sequence length="82" mass="8883">MPIVITLAVLAVVLVVNVLLGLLFHPVNTLRWIVLQLFGWGAVICIVVAIGTWLNTGLVSALGWVAGGVLLSFLRHRIDLAW</sequence>
<evidence type="ECO:0000313" key="3">
    <source>
        <dbReference type="Proteomes" id="UP000265419"/>
    </source>
</evidence>
<organism evidence="2 3">
    <name type="scientific">Galactobacter valiniphilus</name>
    <dbReference type="NCBI Taxonomy" id="2676122"/>
    <lineage>
        <taxon>Bacteria</taxon>
        <taxon>Bacillati</taxon>
        <taxon>Actinomycetota</taxon>
        <taxon>Actinomycetes</taxon>
        <taxon>Micrococcales</taxon>
        <taxon>Micrococcaceae</taxon>
        <taxon>Galactobacter</taxon>
    </lineage>
</organism>
<dbReference type="RefSeq" id="WP_119425605.1">
    <property type="nucleotide sequence ID" value="NZ_QQXK01000030.1"/>
</dbReference>
<name>A0A399JBB2_9MICC</name>
<keyword evidence="3" id="KW-1185">Reference proteome</keyword>
<protein>
    <recommendedName>
        <fullName evidence="4">DUF4175 domain-containing protein</fullName>
    </recommendedName>
</protein>
<accession>A0A399JBB2</accession>
<keyword evidence="1" id="KW-1133">Transmembrane helix</keyword>
<evidence type="ECO:0000256" key="1">
    <source>
        <dbReference type="SAM" id="Phobius"/>
    </source>
</evidence>
<dbReference type="AlphaFoldDB" id="A0A399JBB2"/>
<keyword evidence="1" id="KW-0812">Transmembrane</keyword>
<dbReference type="EMBL" id="QQXK01000030">
    <property type="protein sequence ID" value="RII41312.1"/>
    <property type="molecule type" value="Genomic_DNA"/>
</dbReference>
<feature type="transmembrane region" description="Helical" evidence="1">
    <location>
        <begin position="32"/>
        <end position="51"/>
    </location>
</feature>
<keyword evidence="1" id="KW-0472">Membrane</keyword>